<evidence type="ECO:0000313" key="2">
    <source>
        <dbReference type="EMBL" id="QDZ17502.1"/>
    </source>
</evidence>
<feature type="region of interest" description="Disordered" evidence="1">
    <location>
        <begin position="1"/>
        <end position="24"/>
    </location>
</feature>
<feature type="compositionally biased region" description="Basic and acidic residues" evidence="1">
    <location>
        <begin position="14"/>
        <end position="24"/>
    </location>
</feature>
<dbReference type="EMBL" id="CP031034">
    <property type="protein sequence ID" value="QDZ17502.1"/>
    <property type="molecule type" value="Genomic_DNA"/>
</dbReference>
<gene>
    <name evidence="2" type="ORF">A3770_01p00200</name>
</gene>
<reference evidence="2 3" key="1">
    <citation type="submission" date="2018-07" db="EMBL/GenBank/DDBJ databases">
        <title>The complete nuclear genome of the prasinophyte Chloropicon primus (CCMP1205).</title>
        <authorList>
            <person name="Pombert J.-F."/>
            <person name="Otis C."/>
            <person name="Turmel M."/>
            <person name="Lemieux C."/>
        </authorList>
    </citation>
    <scope>NUCLEOTIDE SEQUENCE [LARGE SCALE GENOMIC DNA]</scope>
    <source>
        <strain evidence="2 3">CCMP1205</strain>
    </source>
</reference>
<dbReference type="AlphaFoldDB" id="A0A5B8MDX6"/>
<proteinExistence type="predicted"/>
<feature type="region of interest" description="Disordered" evidence="1">
    <location>
        <begin position="179"/>
        <end position="201"/>
    </location>
</feature>
<organism evidence="2 3">
    <name type="scientific">Chloropicon primus</name>
    <dbReference type="NCBI Taxonomy" id="1764295"/>
    <lineage>
        <taxon>Eukaryota</taxon>
        <taxon>Viridiplantae</taxon>
        <taxon>Chlorophyta</taxon>
        <taxon>Chloropicophyceae</taxon>
        <taxon>Chloropicales</taxon>
        <taxon>Chloropicaceae</taxon>
        <taxon>Chloropicon</taxon>
    </lineage>
</organism>
<protein>
    <submittedName>
        <fullName evidence="2">Uncharacterized protein</fullName>
    </submittedName>
</protein>
<name>A0A5B8MDX6_9CHLO</name>
<dbReference type="Proteomes" id="UP000316726">
    <property type="component" value="Chromosome 1"/>
</dbReference>
<feature type="compositionally biased region" description="Acidic residues" evidence="1">
    <location>
        <begin position="188"/>
        <end position="201"/>
    </location>
</feature>
<keyword evidence="3" id="KW-1185">Reference proteome</keyword>
<feature type="region of interest" description="Disordered" evidence="1">
    <location>
        <begin position="95"/>
        <end position="130"/>
    </location>
</feature>
<evidence type="ECO:0000313" key="3">
    <source>
        <dbReference type="Proteomes" id="UP000316726"/>
    </source>
</evidence>
<accession>A0A5B8MDX6</accession>
<sequence>MLEAASNGAGNGAERGRDEEAVDRLSRKLEAAKELHENQQLENKEQLSYAREEIGKMRFQIQDLEGTKRKLEREAEEAARRLKEREEEVHRLQARVFEAEDDQPSASRNGAPAEASSVAPVDAGVQGRGAESVRAVVDEMQRQHEEECRRYIGAEFEGQKELLADLQSKTDFVYERLKAQGRRSQESESAEGDGGVLDDDAGGLEAPIGVLAQEAGGFAAQLDSELWKTEVESLEQVNHALHELLRGQQDEYEKRVSEFFFGMLSLKYELTRARLDAGSSSATETKKVA</sequence>
<evidence type="ECO:0000256" key="1">
    <source>
        <dbReference type="SAM" id="MobiDB-lite"/>
    </source>
</evidence>